<evidence type="ECO:0000256" key="1">
    <source>
        <dbReference type="SAM" id="MobiDB-lite"/>
    </source>
</evidence>
<dbReference type="RefSeq" id="WP_354635686.1">
    <property type="nucleotide sequence ID" value="NZ_CP159837.1"/>
</dbReference>
<reference evidence="2" key="1">
    <citation type="submission" date="2024-07" db="EMBL/GenBank/DDBJ databases">
        <authorList>
            <person name="Kim Y.J."/>
            <person name="Jeong J.Y."/>
        </authorList>
    </citation>
    <scope>NUCLEOTIDE SEQUENCE</scope>
    <source>
        <strain evidence="2">GIHE-MW2</strain>
    </source>
</reference>
<feature type="region of interest" description="Disordered" evidence="1">
    <location>
        <begin position="11"/>
        <end position="37"/>
    </location>
</feature>
<dbReference type="AlphaFoldDB" id="A0AAU8JH11"/>
<name>A0AAU8JH11_9CYAN</name>
<feature type="compositionally biased region" description="Polar residues" evidence="1">
    <location>
        <begin position="14"/>
        <end position="24"/>
    </location>
</feature>
<protein>
    <recommendedName>
        <fullName evidence="3">Peptidase C39-like domain-containing protein</fullName>
    </recommendedName>
</protein>
<proteinExistence type="predicted"/>
<organism evidence="2">
    <name type="scientific">Planktothricoides raciborskii GIHE-MW2</name>
    <dbReference type="NCBI Taxonomy" id="2792601"/>
    <lineage>
        <taxon>Bacteria</taxon>
        <taxon>Bacillati</taxon>
        <taxon>Cyanobacteriota</taxon>
        <taxon>Cyanophyceae</taxon>
        <taxon>Oscillatoriophycideae</taxon>
        <taxon>Oscillatoriales</taxon>
        <taxon>Oscillatoriaceae</taxon>
        <taxon>Planktothricoides</taxon>
    </lineage>
</organism>
<dbReference type="EMBL" id="CP159837">
    <property type="protein sequence ID" value="XCM38009.1"/>
    <property type="molecule type" value="Genomic_DNA"/>
</dbReference>
<gene>
    <name evidence="2" type="ORF">ABWT76_000828</name>
</gene>
<evidence type="ECO:0008006" key="3">
    <source>
        <dbReference type="Google" id="ProtNLM"/>
    </source>
</evidence>
<evidence type="ECO:0000313" key="2">
    <source>
        <dbReference type="EMBL" id="XCM38009.1"/>
    </source>
</evidence>
<feature type="compositionally biased region" description="Basic and acidic residues" evidence="1">
    <location>
        <begin position="26"/>
        <end position="36"/>
    </location>
</feature>
<accession>A0AAU8JH11</accession>
<sequence>MFSPIPLTPVFFNPNDSQDGNSSPDFGHDNHTHIDTSHNLNEQHSNLLSNNDYYGDSYGLNHNSFNDLAAHQHFDPNHPHGSVIGHPAEEMNHWHQQISSDACGIATQQSAIEHINHQSYSQEQLLNHAQENHWYSSHIGTPAEDFGKLITEQTGVNVEHHYHGTIDEIATKLSQHEEVFVGVSADIINLPDRNSILGQTAPDLFDPHQYQGAEANHVVQVIGVEIDPINSHNSYVIVNDSSSPDGRGLEIPFDQFQEAMNASHGYIASTEIHHNNLAGNHDHGMAFRGCDDYGFDSDRKDFYIDGHIRGHCVGRKFYTDSSYHGTYTTYKGRIGTDMNIYDSQDIKVGYIDDCGRIHNAQGVMVISDTNHSGFANAAYYLLNLIG</sequence>